<dbReference type="Proteomes" id="UP001589818">
    <property type="component" value="Unassembled WGS sequence"/>
</dbReference>
<gene>
    <name evidence="1" type="ORF">ACFFJ8_05560</name>
</gene>
<keyword evidence="2" id="KW-1185">Reference proteome</keyword>
<organism evidence="1 2">
    <name type="scientific">Paenibacillus mendelii</name>
    <dbReference type="NCBI Taxonomy" id="206163"/>
    <lineage>
        <taxon>Bacteria</taxon>
        <taxon>Bacillati</taxon>
        <taxon>Bacillota</taxon>
        <taxon>Bacilli</taxon>
        <taxon>Bacillales</taxon>
        <taxon>Paenibacillaceae</taxon>
        <taxon>Paenibacillus</taxon>
    </lineage>
</organism>
<dbReference type="RefSeq" id="WP_204818474.1">
    <property type="nucleotide sequence ID" value="NZ_JANHOF010000004.1"/>
</dbReference>
<accession>A0ABV6J4M9</accession>
<evidence type="ECO:0000313" key="2">
    <source>
        <dbReference type="Proteomes" id="UP001589818"/>
    </source>
</evidence>
<reference evidence="1 2" key="1">
    <citation type="submission" date="2024-09" db="EMBL/GenBank/DDBJ databases">
        <authorList>
            <person name="Sun Q."/>
            <person name="Mori K."/>
        </authorList>
    </citation>
    <scope>NUCLEOTIDE SEQUENCE [LARGE SCALE GENOMIC DNA]</scope>
    <source>
        <strain evidence="1 2">CCM 4839</strain>
    </source>
</reference>
<name>A0ABV6J4M9_9BACL</name>
<dbReference type="EMBL" id="JBHLVF010000010">
    <property type="protein sequence ID" value="MFC0390834.1"/>
    <property type="molecule type" value="Genomic_DNA"/>
</dbReference>
<evidence type="ECO:0000313" key="1">
    <source>
        <dbReference type="EMBL" id="MFC0390834.1"/>
    </source>
</evidence>
<protein>
    <submittedName>
        <fullName evidence="1">Uncharacterized protein</fullName>
    </submittedName>
</protein>
<sequence length="689" mass="78047">MTTAEFQFKSIVPFLFVVNKKAEMLAAMRRLKQEAGICKFILVFPQWNGESKEVSTASHAFEKFGDLILEVRQHMADEGIEVGWWCSPSLSVGPQPLNEQEPLFQRIIGIDGAASRTANCPLDEKYIALLSGYVHTVVSRGRPPFVFFEDDYEMSNHDVVRFGCFCPLHLRRFSEQMGLSKVLSREEIEAIFRRGDERSAIYRKAWARLMRDSLVELASRVRAAVDEVAPQTRMALCQPGPCDFDGDLTEAVARAFAGSTRPLVRLFGSDYNSDVANNFPALTFHFLHSKQTLSEDLELIHESDPYPHTRFFFSAAKLRALITLAMFYGLDGSQTYLTQYTDGPLEEEGYFKMVSASRAFFSELRSSVRGFRMAGPRILYRPFAHAYRPIKGNQGPYITTPAWASVLGRFGIPYSIHSEDGPVMVCGEEILDLSKDELVELFKGKVFLDGLAAFYLSKNRYGDFIGAEVTELDSVISDRIGYERLTEHTVWREHTAGERMYFTNLTLTVHQESNVFRIKDMNESAQALSEFVDEFDQVVAPSTILFTNRLGGRVAINAYNLQVNDSASVYNYKRKEQFRGIIEWLGGTSLPVYAGKDPNIFVSAQEHTESGDKMIAVFNMSLDPVQQVTLILDAAWKKDYVYRLDEDGKWVLINDMAWEQTGVNKYTSRISHGCSTLQPLILRLCDHSI</sequence>
<comment type="caution">
    <text evidence="1">The sequence shown here is derived from an EMBL/GenBank/DDBJ whole genome shotgun (WGS) entry which is preliminary data.</text>
</comment>
<proteinExistence type="predicted"/>